<dbReference type="GO" id="GO:1905515">
    <property type="term" value="P:non-motile cilium assembly"/>
    <property type="evidence" value="ECO:0007669"/>
    <property type="project" value="TreeGrafter"/>
</dbReference>
<dbReference type="EMBL" id="JABANP010000098">
    <property type="protein sequence ID" value="KAF4690469.1"/>
    <property type="molecule type" value="Genomic_DNA"/>
</dbReference>
<sequence length="216" mass="22966">MEPSFSSGSSVLMTTAADSRSENNPGASASAGAVKSMPPNDLLGGPRNAPQSWLSLAIVLWLDSIYTLLYSAITGIILIYKRLDRGYDDEATFFLELALALVLYPSIQYLRLHLGSVANLLESPLTTSAANLCGVLTSLTAGYFIRHQHHVFDVDVVIGSIALALAAAELLLGIISGFIFSVVHYDEYGKRGPVAIVLSAALMLGTMIAIVAFDSD</sequence>
<evidence type="ECO:0000256" key="1">
    <source>
        <dbReference type="ARBA" id="ARBA00004141"/>
    </source>
</evidence>
<dbReference type="PANTHER" id="PTHR13531">
    <property type="entry name" value="GEO07735P1-RELATED-RELATED"/>
    <property type="match status" value="1"/>
</dbReference>
<feature type="compositionally biased region" description="Polar residues" evidence="5">
    <location>
        <begin position="1"/>
        <end position="27"/>
    </location>
</feature>
<protein>
    <submittedName>
        <fullName evidence="7">Uncharacterized protein</fullName>
    </submittedName>
</protein>
<evidence type="ECO:0000256" key="4">
    <source>
        <dbReference type="ARBA" id="ARBA00023136"/>
    </source>
</evidence>
<dbReference type="GO" id="GO:0035869">
    <property type="term" value="C:ciliary transition zone"/>
    <property type="evidence" value="ECO:0007669"/>
    <property type="project" value="TreeGrafter"/>
</dbReference>
<accession>A0A7J6P2X3</accession>
<dbReference type="AlphaFoldDB" id="A0A7J6P2X3"/>
<evidence type="ECO:0000256" key="6">
    <source>
        <dbReference type="SAM" id="Phobius"/>
    </source>
</evidence>
<keyword evidence="3 6" id="KW-1133">Transmembrane helix</keyword>
<feature type="transmembrane region" description="Helical" evidence="6">
    <location>
        <begin position="157"/>
        <end position="182"/>
    </location>
</feature>
<feature type="transmembrane region" description="Helical" evidence="6">
    <location>
        <begin position="127"/>
        <end position="145"/>
    </location>
</feature>
<evidence type="ECO:0000256" key="3">
    <source>
        <dbReference type="ARBA" id="ARBA00022989"/>
    </source>
</evidence>
<dbReference type="OrthoDB" id="10359652at2759"/>
<dbReference type="InterPro" id="IPR019184">
    <property type="entry name" value="Uncharacterised_TM-17"/>
</dbReference>
<proteinExistence type="predicted"/>
<organism evidence="7 8">
    <name type="scientific">Perkinsus olseni</name>
    <name type="common">Perkinsus atlanticus</name>
    <dbReference type="NCBI Taxonomy" id="32597"/>
    <lineage>
        <taxon>Eukaryota</taxon>
        <taxon>Sar</taxon>
        <taxon>Alveolata</taxon>
        <taxon>Perkinsozoa</taxon>
        <taxon>Perkinsea</taxon>
        <taxon>Perkinsida</taxon>
        <taxon>Perkinsidae</taxon>
        <taxon>Perkinsus</taxon>
    </lineage>
</organism>
<comment type="subcellular location">
    <subcellularLocation>
        <location evidence="1">Membrane</location>
        <topology evidence="1">Multi-pass membrane protein</topology>
    </subcellularLocation>
</comment>
<dbReference type="Proteomes" id="UP000541610">
    <property type="component" value="Unassembled WGS sequence"/>
</dbReference>
<keyword evidence="4 6" id="KW-0472">Membrane</keyword>
<evidence type="ECO:0000256" key="2">
    <source>
        <dbReference type="ARBA" id="ARBA00022692"/>
    </source>
</evidence>
<evidence type="ECO:0000256" key="5">
    <source>
        <dbReference type="SAM" id="MobiDB-lite"/>
    </source>
</evidence>
<feature type="transmembrane region" description="Helical" evidence="6">
    <location>
        <begin position="91"/>
        <end position="107"/>
    </location>
</feature>
<dbReference type="PANTHER" id="PTHR13531:SF0">
    <property type="entry name" value="GEO07735P1-RELATED"/>
    <property type="match status" value="1"/>
</dbReference>
<name>A0A7J6P2X3_PEROL</name>
<keyword evidence="2 6" id="KW-0812">Transmembrane</keyword>
<dbReference type="GO" id="GO:0016020">
    <property type="term" value="C:membrane"/>
    <property type="evidence" value="ECO:0007669"/>
    <property type="project" value="UniProtKB-SubCell"/>
</dbReference>
<evidence type="ECO:0000313" key="7">
    <source>
        <dbReference type="EMBL" id="KAF4690469.1"/>
    </source>
</evidence>
<reference evidence="7 8" key="1">
    <citation type="submission" date="2020-04" db="EMBL/GenBank/DDBJ databases">
        <title>Perkinsus olseni comparative genomics.</title>
        <authorList>
            <person name="Bogema D.R."/>
        </authorList>
    </citation>
    <scope>NUCLEOTIDE SEQUENCE [LARGE SCALE GENOMIC DNA]</scope>
    <source>
        <strain evidence="7">00978-12</strain>
    </source>
</reference>
<feature type="transmembrane region" description="Helical" evidence="6">
    <location>
        <begin position="53"/>
        <end position="79"/>
    </location>
</feature>
<comment type="caution">
    <text evidence="7">The sequence shown here is derived from an EMBL/GenBank/DDBJ whole genome shotgun (WGS) entry which is preliminary data.</text>
</comment>
<gene>
    <name evidence="7" type="ORF">FOZ60_017320</name>
</gene>
<dbReference type="Pfam" id="PF09799">
    <property type="entry name" value="Transmemb_17"/>
    <property type="match status" value="1"/>
</dbReference>
<feature type="region of interest" description="Disordered" evidence="5">
    <location>
        <begin position="1"/>
        <end position="33"/>
    </location>
</feature>
<feature type="transmembrane region" description="Helical" evidence="6">
    <location>
        <begin position="194"/>
        <end position="213"/>
    </location>
</feature>
<evidence type="ECO:0000313" key="8">
    <source>
        <dbReference type="Proteomes" id="UP000541610"/>
    </source>
</evidence>